<proteinExistence type="predicted"/>
<organism evidence="3 4">
    <name type="scientific">Colletotrichum salicis</name>
    <dbReference type="NCBI Taxonomy" id="1209931"/>
    <lineage>
        <taxon>Eukaryota</taxon>
        <taxon>Fungi</taxon>
        <taxon>Dikarya</taxon>
        <taxon>Ascomycota</taxon>
        <taxon>Pezizomycotina</taxon>
        <taxon>Sordariomycetes</taxon>
        <taxon>Hypocreomycetidae</taxon>
        <taxon>Glomerellales</taxon>
        <taxon>Glomerellaceae</taxon>
        <taxon>Colletotrichum</taxon>
        <taxon>Colletotrichum acutatum species complex</taxon>
    </lineage>
</organism>
<sequence length="206" mass="22265">MSGAEVLGLISAIISIIDASVQIYKAANDVSGLPASFRQVYSRLPLILDTLKAAENGFDDQEGSPGSRTALVDLLKGCKDKAGSLERLFEATITSPEDSKLNRWMKAAKTIPHGGDVKALSEGILGDLNVLTSNYAVKFTTRQEMKRLIRLLDNQYHNSEESLVTLNNMASGQQYVKLNDGNQNVASGNSMQINGPASGIFNYSPR</sequence>
<evidence type="ECO:0000313" key="3">
    <source>
        <dbReference type="EMBL" id="KXH69095.1"/>
    </source>
</evidence>
<keyword evidence="4" id="KW-1185">Reference proteome</keyword>
<feature type="signal peptide" evidence="1">
    <location>
        <begin position="1"/>
        <end position="19"/>
    </location>
</feature>
<dbReference type="Proteomes" id="UP000070121">
    <property type="component" value="Unassembled WGS sequence"/>
</dbReference>
<dbReference type="InterPro" id="IPR031352">
    <property type="entry name" value="SesA"/>
</dbReference>
<gene>
    <name evidence="3" type="ORF">CSAL01_01457</name>
</gene>
<evidence type="ECO:0000313" key="4">
    <source>
        <dbReference type="Proteomes" id="UP000070121"/>
    </source>
</evidence>
<protein>
    <recommendedName>
        <fullName evidence="2">NACHT-NTPase and P-loop NTPases N-terminal domain-containing protein</fullName>
    </recommendedName>
</protein>
<comment type="caution">
    <text evidence="3">The sequence shown here is derived from an EMBL/GenBank/DDBJ whole genome shotgun (WGS) entry which is preliminary data.</text>
</comment>
<feature type="chain" id="PRO_5007805988" description="NACHT-NTPase and P-loop NTPases N-terminal domain-containing protein" evidence="1">
    <location>
        <begin position="20"/>
        <end position="206"/>
    </location>
</feature>
<name>A0A135V928_9PEZI</name>
<feature type="domain" description="NACHT-NTPase and P-loop NTPases N-terminal" evidence="2">
    <location>
        <begin position="10"/>
        <end position="131"/>
    </location>
</feature>
<dbReference type="STRING" id="1209931.A0A135V928"/>
<dbReference type="Pfam" id="PF17107">
    <property type="entry name" value="SesA"/>
    <property type="match status" value="1"/>
</dbReference>
<keyword evidence="1" id="KW-0732">Signal</keyword>
<dbReference type="EMBL" id="JFFI01000164">
    <property type="protein sequence ID" value="KXH69095.1"/>
    <property type="molecule type" value="Genomic_DNA"/>
</dbReference>
<accession>A0A135V928</accession>
<dbReference type="AlphaFoldDB" id="A0A135V928"/>
<evidence type="ECO:0000259" key="2">
    <source>
        <dbReference type="Pfam" id="PF17107"/>
    </source>
</evidence>
<reference evidence="3 4" key="1">
    <citation type="submission" date="2014-02" db="EMBL/GenBank/DDBJ databases">
        <title>The genome sequence of Colletotrichum salicis CBS 607.94.</title>
        <authorList>
            <person name="Baroncelli R."/>
            <person name="Thon M.R."/>
        </authorList>
    </citation>
    <scope>NUCLEOTIDE SEQUENCE [LARGE SCALE GENOMIC DNA]</scope>
    <source>
        <strain evidence="3 4">CBS 607.94</strain>
    </source>
</reference>
<dbReference type="OrthoDB" id="674604at2759"/>
<evidence type="ECO:0000256" key="1">
    <source>
        <dbReference type="SAM" id="SignalP"/>
    </source>
</evidence>